<dbReference type="Gene3D" id="3.40.50.360">
    <property type="match status" value="1"/>
</dbReference>
<evidence type="ECO:0000256" key="2">
    <source>
        <dbReference type="ARBA" id="ARBA00022643"/>
    </source>
</evidence>
<keyword evidence="1" id="KW-0285">Flavoprotein</keyword>
<proteinExistence type="inferred from homology"/>
<feature type="domain" description="NADPH-dependent FMN reductase-like" evidence="5">
    <location>
        <begin position="8"/>
        <end position="148"/>
    </location>
</feature>
<name>A0A075HUY5_9ARCH</name>
<keyword evidence="3 6" id="KW-0560">Oxidoreductase</keyword>
<dbReference type="SUPFAM" id="SSF52218">
    <property type="entry name" value="Flavoproteins"/>
    <property type="match status" value="1"/>
</dbReference>
<sequence length="180" mass="20440">MYDFQIDMKVVVISGSPRENANTEIMMKHVVEYVKQKDVELKFVNLSEGGFEYYRGWVDDYNEKTLQAAKDIMAADVWLIGTPIYNSMYSAALKNLFEFVNYKETEGKTAGLAIIASGMIGFTDVQTLLTQLMSYFRVITNPTPVFVTADKMADGKITDDDVKSRLEQMVDKTLELAKRN</sequence>
<protein>
    <submittedName>
        <fullName evidence="6">NADPH-dependent FMN reductase (SsuE)</fullName>
        <ecNumber evidence="6">1.5.1.38</ecNumber>
    </submittedName>
</protein>
<reference evidence="6" key="1">
    <citation type="journal article" date="2014" name="Genome Biol. Evol.">
        <title>Pangenome evidence for extensive interdomain horizontal transfer affecting lineage core and shell genes in uncultured planktonic thaumarchaeota and euryarchaeota.</title>
        <authorList>
            <person name="Deschamps P."/>
            <person name="Zivanovic Y."/>
            <person name="Moreira D."/>
            <person name="Rodriguez-Valera F."/>
            <person name="Lopez-Garcia P."/>
        </authorList>
    </citation>
    <scope>NUCLEOTIDE SEQUENCE</scope>
</reference>
<dbReference type="PANTHER" id="PTHR43408">
    <property type="entry name" value="FMN REDUCTASE (NADPH)"/>
    <property type="match status" value="1"/>
</dbReference>
<dbReference type="Pfam" id="PF03358">
    <property type="entry name" value="FMN_red"/>
    <property type="match status" value="1"/>
</dbReference>
<accession>A0A075HUY5</accession>
<dbReference type="GO" id="GO:0052873">
    <property type="term" value="F:FMN reductase (NADPH) activity"/>
    <property type="evidence" value="ECO:0007669"/>
    <property type="project" value="UniProtKB-EC"/>
</dbReference>
<dbReference type="EC" id="1.5.1.38" evidence="6"/>
<evidence type="ECO:0000259" key="5">
    <source>
        <dbReference type="Pfam" id="PF03358"/>
    </source>
</evidence>
<evidence type="ECO:0000256" key="3">
    <source>
        <dbReference type="ARBA" id="ARBA00023002"/>
    </source>
</evidence>
<evidence type="ECO:0000313" key="6">
    <source>
        <dbReference type="EMBL" id="AIF17638.1"/>
    </source>
</evidence>
<dbReference type="PANTHER" id="PTHR43408:SF2">
    <property type="entry name" value="FMN REDUCTASE (NADPH)"/>
    <property type="match status" value="1"/>
</dbReference>
<evidence type="ECO:0000256" key="4">
    <source>
        <dbReference type="ARBA" id="ARBA00038292"/>
    </source>
</evidence>
<evidence type="ECO:0000256" key="1">
    <source>
        <dbReference type="ARBA" id="ARBA00022630"/>
    </source>
</evidence>
<dbReference type="InterPro" id="IPR051814">
    <property type="entry name" value="NAD(P)H-dep_FMN_reductase"/>
</dbReference>
<dbReference type="InterPro" id="IPR029039">
    <property type="entry name" value="Flavoprotein-like_sf"/>
</dbReference>
<gene>
    <name evidence="6" type="primary">ssuE</name>
</gene>
<dbReference type="AlphaFoldDB" id="A0A075HUY5"/>
<dbReference type="InterPro" id="IPR005025">
    <property type="entry name" value="FMN_Rdtase-like_dom"/>
</dbReference>
<keyword evidence="2" id="KW-0288">FMN</keyword>
<comment type="similarity">
    <text evidence="4">Belongs to the SsuE family. Isf subfamily.</text>
</comment>
<dbReference type="EMBL" id="KF901087">
    <property type="protein sequence ID" value="AIF17638.1"/>
    <property type="molecule type" value="Genomic_DNA"/>
</dbReference>
<organism evidence="6">
    <name type="scientific">uncultured marine thaumarchaeote KM3_78_D03</name>
    <dbReference type="NCBI Taxonomy" id="1456290"/>
    <lineage>
        <taxon>Archaea</taxon>
        <taxon>Nitrososphaerota</taxon>
        <taxon>environmental samples</taxon>
    </lineage>
</organism>